<name>A0ABP1PSK9_9HEXA</name>
<reference evidence="12 13" key="1">
    <citation type="submission" date="2024-08" db="EMBL/GenBank/DDBJ databases">
        <authorList>
            <person name="Cucini C."/>
            <person name="Frati F."/>
        </authorList>
    </citation>
    <scope>NUCLEOTIDE SEQUENCE [LARGE SCALE GENOMIC DNA]</scope>
</reference>
<organism evidence="12 13">
    <name type="scientific">Orchesella dallaii</name>
    <dbReference type="NCBI Taxonomy" id="48710"/>
    <lineage>
        <taxon>Eukaryota</taxon>
        <taxon>Metazoa</taxon>
        <taxon>Ecdysozoa</taxon>
        <taxon>Arthropoda</taxon>
        <taxon>Hexapoda</taxon>
        <taxon>Collembola</taxon>
        <taxon>Entomobryomorpha</taxon>
        <taxon>Entomobryoidea</taxon>
        <taxon>Orchesellidae</taxon>
        <taxon>Orchesellinae</taxon>
        <taxon>Orchesella</taxon>
    </lineage>
</organism>
<evidence type="ECO:0000256" key="2">
    <source>
        <dbReference type="ARBA" id="ARBA00008685"/>
    </source>
</evidence>
<evidence type="ECO:0000256" key="9">
    <source>
        <dbReference type="SAM" id="Phobius"/>
    </source>
</evidence>
<evidence type="ECO:0000256" key="7">
    <source>
        <dbReference type="ARBA" id="ARBA00023170"/>
    </source>
</evidence>
<feature type="domain" description="Ionotropic glutamate receptor C-terminal" evidence="11">
    <location>
        <begin position="332"/>
        <end position="621"/>
    </location>
</feature>
<keyword evidence="5 9" id="KW-1133">Transmembrane helix</keyword>
<comment type="similarity">
    <text evidence="2">Belongs to the glutamate-gated ion channel (TC 1.A.10.1) family.</text>
</comment>
<keyword evidence="10" id="KW-0732">Signal</keyword>
<evidence type="ECO:0000256" key="1">
    <source>
        <dbReference type="ARBA" id="ARBA00004651"/>
    </source>
</evidence>
<dbReference type="Gene3D" id="1.10.287.70">
    <property type="match status" value="2"/>
</dbReference>
<evidence type="ECO:0000256" key="8">
    <source>
        <dbReference type="ARBA" id="ARBA00023180"/>
    </source>
</evidence>
<dbReference type="EMBL" id="CAXLJM020000007">
    <property type="protein sequence ID" value="CAL8072510.1"/>
    <property type="molecule type" value="Genomic_DNA"/>
</dbReference>
<dbReference type="InterPro" id="IPR052192">
    <property type="entry name" value="Insect_Ionotropic_Sensory_Rcpt"/>
</dbReference>
<evidence type="ECO:0000259" key="11">
    <source>
        <dbReference type="Pfam" id="PF00060"/>
    </source>
</evidence>
<dbReference type="Proteomes" id="UP001642540">
    <property type="component" value="Unassembled WGS sequence"/>
</dbReference>
<dbReference type="Pfam" id="PF00060">
    <property type="entry name" value="Lig_chan"/>
    <property type="match status" value="2"/>
</dbReference>
<evidence type="ECO:0000313" key="13">
    <source>
        <dbReference type="Proteomes" id="UP001642540"/>
    </source>
</evidence>
<comment type="caution">
    <text evidence="12">The sequence shown here is derived from an EMBL/GenBank/DDBJ whole genome shotgun (WGS) entry which is preliminary data.</text>
</comment>
<evidence type="ECO:0000256" key="4">
    <source>
        <dbReference type="ARBA" id="ARBA00022692"/>
    </source>
</evidence>
<keyword evidence="6 9" id="KW-0472">Membrane</keyword>
<evidence type="ECO:0000256" key="6">
    <source>
        <dbReference type="ARBA" id="ARBA00023136"/>
    </source>
</evidence>
<dbReference type="Gene3D" id="3.40.190.10">
    <property type="entry name" value="Periplasmic binding protein-like II"/>
    <property type="match status" value="1"/>
</dbReference>
<keyword evidence="4 9" id="KW-0812">Transmembrane</keyword>
<evidence type="ECO:0000256" key="3">
    <source>
        <dbReference type="ARBA" id="ARBA00022475"/>
    </source>
</evidence>
<feature type="transmembrane region" description="Helical" evidence="9">
    <location>
        <begin position="614"/>
        <end position="635"/>
    </location>
</feature>
<feature type="transmembrane region" description="Helical" evidence="9">
    <location>
        <begin position="708"/>
        <end position="732"/>
    </location>
</feature>
<feature type="domain" description="Ionotropic glutamate receptor C-terminal" evidence="11">
    <location>
        <begin position="961"/>
        <end position="1245"/>
    </location>
</feature>
<sequence>MLHNQSFPLFLSTILLTHFHDCTHFSIFDESSIDTSEQILVKTSKTFSIHSETTNVYVWNVNRVGNFTEASTKFSNIVDIHQRRRNCAVATILQYNSAISHEYSSASIVESIANIVRKEYDYFFFATNYQSYLHELLLETKISQGIRNKLGITVDKNINNVTMLKTSCPFCQQGKALIVNIQVKNLASIANVSVLFPNFVRNFHGKRMRISSATETKWLNEIRNEKGKWEAKRGIYVAVTFELMRRLNFTCEFFPSVGGGGTGFRFPNGTWIGTVADVLYGNSELGQVGGQTFSRYLAVDFTSPITYEWLTFTTGTPLPFFTWKAIYRPFSSSVWILLCISCLVMLVASTIVYSMSFHFFIKRDLDFLESDRLNMKGLRKFLKTCVEFIFHALVEMGDESMSSPKLVSWFRIICAFWMLFSLIVTTAYKSQLVSFLAFPNVIQPPTTFSDLASSKYSIVLQYTGAAYQLFKTSKSPTYIKIVEKMEIENSDVKCFKNVIHKKAACISWENIVDYVAHKNLSDKHGRVPLIKAAAKGYFLLGGIMMRKRSIFKKEFDMLINSAMDSGLMTKWKTIDREWILRERKVLEKDNNQTRIDYSPAVTESLTIQHLSGSLYMLLFGISVSSLVVLTEIIQWRKYTLCLLHSVFFECTDFIVLDHKTAEDLFQNSLNKRTKTRFIWKIRESDNFTQTLDILSKIKNLHQNSPACAVAIISLFAILTYSNAPNALAYLIYSIGYAVNNDHDYFLFLLPQQRGNSNTLHEILGQPMISQGIRNKLASEYYSDWLFPSISLKTSCPYCADGSPKIVDIFIDIKAPSSLPPISKLFPNFFLNFKGKVMRITCPPHVTWVHETRFENGKWVPKRGTSITTTFELMRKFNFTGHFFESPGETGYRFPNGTWIGSVGDVLYGRADIGQVIAQTYTRYLTVGYAYPLTFEFVTFATGEPAPYFTWRAIYRPLSVGSWIFVILCCVLIIIVFISMYTCRKYYLVQEEIFENDGVGGNQSKFIKASTAFMLKALLEQGDDTLFLTSVASWIKGLCLSWLLFVLIVTTAYKSKLVSFLAFPNVVQPPTTYEELAESNYKIVLQYTGALYQVLKASTSPTFENIVSRMERENSVSKCFKKVIDQKAACISWENIMTYVTHKNFSDKHGRVPMVKATSKAYFMMGAMIVRKRELFKREIDTLILSVTDSGIMEKWKDLDREFILGERKQWEKETNRTRISYSSNVDDTLTMQHLSGSFYLCVFGLFTACVGLILELAVEGLTAFTLRNIVKSHCANLDLNRMQKL</sequence>
<evidence type="ECO:0000256" key="5">
    <source>
        <dbReference type="ARBA" id="ARBA00022989"/>
    </source>
</evidence>
<feature type="signal peptide" evidence="10">
    <location>
        <begin position="1"/>
        <end position="24"/>
    </location>
</feature>
<proteinExistence type="inferred from homology"/>
<keyword evidence="13" id="KW-1185">Reference proteome</keyword>
<comment type="subcellular location">
    <subcellularLocation>
        <location evidence="1">Cell membrane</location>
        <topology evidence="1">Multi-pass membrane protein</topology>
    </subcellularLocation>
</comment>
<dbReference type="InterPro" id="IPR001320">
    <property type="entry name" value="Iontro_rcpt_C"/>
</dbReference>
<evidence type="ECO:0000256" key="10">
    <source>
        <dbReference type="SAM" id="SignalP"/>
    </source>
</evidence>
<feature type="chain" id="PRO_5045666847" description="Ionotropic glutamate receptor C-terminal domain-containing protein" evidence="10">
    <location>
        <begin position="25"/>
        <end position="1285"/>
    </location>
</feature>
<dbReference type="SUPFAM" id="SSF53850">
    <property type="entry name" value="Periplasmic binding protein-like II"/>
    <property type="match status" value="2"/>
</dbReference>
<feature type="transmembrane region" description="Helical" evidence="9">
    <location>
        <begin position="1238"/>
        <end position="1258"/>
    </location>
</feature>
<dbReference type="PANTHER" id="PTHR42643:SF24">
    <property type="entry name" value="IONOTROPIC RECEPTOR 60A"/>
    <property type="match status" value="1"/>
</dbReference>
<protein>
    <recommendedName>
        <fullName evidence="11">Ionotropic glutamate receptor C-terminal domain-containing protein</fullName>
    </recommendedName>
</protein>
<evidence type="ECO:0000313" key="12">
    <source>
        <dbReference type="EMBL" id="CAL8072510.1"/>
    </source>
</evidence>
<feature type="transmembrane region" description="Helical" evidence="9">
    <location>
        <begin position="334"/>
        <end position="360"/>
    </location>
</feature>
<accession>A0ABP1PSK9</accession>
<dbReference type="PANTHER" id="PTHR42643">
    <property type="entry name" value="IONOTROPIC RECEPTOR 20A-RELATED"/>
    <property type="match status" value="1"/>
</dbReference>
<feature type="transmembrane region" description="Helical" evidence="9">
    <location>
        <begin position="959"/>
        <end position="980"/>
    </location>
</feature>
<gene>
    <name evidence="12" type="ORF">ODALV1_LOCUS2205</name>
</gene>
<feature type="transmembrane region" description="Helical" evidence="9">
    <location>
        <begin position="1033"/>
        <end position="1052"/>
    </location>
</feature>
<keyword evidence="7" id="KW-0675">Receptor</keyword>
<feature type="transmembrane region" description="Helical" evidence="9">
    <location>
        <begin position="409"/>
        <end position="428"/>
    </location>
</feature>
<keyword evidence="8" id="KW-0325">Glycoprotein</keyword>
<keyword evidence="3" id="KW-1003">Cell membrane</keyword>